<dbReference type="GO" id="GO:0003735">
    <property type="term" value="F:structural constituent of ribosome"/>
    <property type="evidence" value="ECO:0007669"/>
    <property type="project" value="InterPro"/>
</dbReference>
<reference evidence="5 6" key="1">
    <citation type="journal article" date="2009" name="Science">
        <title>Green evolution and dynamic adaptations revealed by genomes of the marine picoeukaryotes Micromonas.</title>
        <authorList>
            <person name="Worden A.Z."/>
            <person name="Lee J.H."/>
            <person name="Mock T."/>
            <person name="Rouze P."/>
            <person name="Simmons M.P."/>
            <person name="Aerts A.L."/>
            <person name="Allen A.E."/>
            <person name="Cuvelier M.L."/>
            <person name="Derelle E."/>
            <person name="Everett M.V."/>
            <person name="Foulon E."/>
            <person name="Grimwood J."/>
            <person name="Gundlach H."/>
            <person name="Henrissat B."/>
            <person name="Napoli C."/>
            <person name="McDonald S.M."/>
            <person name="Parker M.S."/>
            <person name="Rombauts S."/>
            <person name="Salamov A."/>
            <person name="Von Dassow P."/>
            <person name="Badger J.H."/>
            <person name="Coutinho P.M."/>
            <person name="Demir E."/>
            <person name="Dubchak I."/>
            <person name="Gentemann C."/>
            <person name="Eikrem W."/>
            <person name="Gready J.E."/>
            <person name="John U."/>
            <person name="Lanier W."/>
            <person name="Lindquist E.A."/>
            <person name="Lucas S."/>
            <person name="Mayer K.F."/>
            <person name="Moreau H."/>
            <person name="Not F."/>
            <person name="Otillar R."/>
            <person name="Panaud O."/>
            <person name="Pangilinan J."/>
            <person name="Paulsen I."/>
            <person name="Piegu B."/>
            <person name="Poliakov A."/>
            <person name="Robbens S."/>
            <person name="Schmutz J."/>
            <person name="Toulza E."/>
            <person name="Wyss T."/>
            <person name="Zelensky A."/>
            <person name="Zhou K."/>
            <person name="Armbrust E.V."/>
            <person name="Bhattacharya D."/>
            <person name="Goodenough U.W."/>
            <person name="Van de Peer Y."/>
            <person name="Grigoriev I.V."/>
        </authorList>
    </citation>
    <scope>NUCLEOTIDE SEQUENCE [LARGE SCALE GENOMIC DNA]</scope>
    <source>
        <strain evidence="5 6">CCMP1545</strain>
    </source>
</reference>
<dbReference type="eggNOG" id="ENOG502S1B9">
    <property type="taxonomic scope" value="Eukaryota"/>
</dbReference>
<dbReference type="PANTHER" id="PTHR13528:SF2">
    <property type="entry name" value="LARGE RIBOSOMAL SUBUNIT PROTEIN BL28M"/>
    <property type="match status" value="1"/>
</dbReference>
<dbReference type="Gene3D" id="2.30.170.40">
    <property type="entry name" value="Ribosomal protein L28/L24"/>
    <property type="match status" value="1"/>
</dbReference>
<dbReference type="NCBIfam" id="TIGR00009">
    <property type="entry name" value="L28"/>
    <property type="match status" value="1"/>
</dbReference>
<keyword evidence="6" id="KW-1185">Reference proteome</keyword>
<accession>C1N356</accession>
<dbReference type="GO" id="GO:0006412">
    <property type="term" value="P:translation"/>
    <property type="evidence" value="ECO:0007669"/>
    <property type="project" value="InterPro"/>
</dbReference>
<dbReference type="InterPro" id="IPR037147">
    <property type="entry name" value="Ribosomal_bL28_sf"/>
</dbReference>
<dbReference type="AlphaFoldDB" id="C1N356"/>
<proteinExistence type="inferred from homology"/>
<evidence type="ECO:0000313" key="5">
    <source>
        <dbReference type="EMBL" id="EEH53140.1"/>
    </source>
</evidence>
<keyword evidence="2" id="KW-0689">Ribosomal protein</keyword>
<evidence type="ECO:0000256" key="3">
    <source>
        <dbReference type="ARBA" id="ARBA00023274"/>
    </source>
</evidence>
<dbReference type="KEGG" id="mpp:MICPUCDRAFT_52044"/>
<evidence type="ECO:0000256" key="2">
    <source>
        <dbReference type="ARBA" id="ARBA00022980"/>
    </source>
</evidence>
<dbReference type="HAMAP" id="MF_00373">
    <property type="entry name" value="Ribosomal_bL28"/>
    <property type="match status" value="1"/>
</dbReference>
<dbReference type="InterPro" id="IPR026569">
    <property type="entry name" value="Ribosomal_bL28"/>
</dbReference>
<protein>
    <recommendedName>
        <fullName evidence="4">Large ribosomal subunit protein bL28c</fullName>
    </recommendedName>
</protein>
<name>C1N356_MICPC</name>
<dbReference type="STRING" id="564608.C1N356"/>
<dbReference type="OMA" id="FAERWGM"/>
<sequence>MSTAMLTLKPTATVSHGSKSAFAAGNLTAKFQKMAMTTPSPVARVNTTVENIHGKSGRKCMLTGKKANNGYTVSFSHIRNKKLQGANLQYKRVYWPEQQRYIRLRISTNALKTINKVGLEKMAERAGLDLMSLAYTDADPKRREWLVENGAAPAKKNKRAPTGPKKLFVPKWKQERMAKKGQDVAAETKKFAERWGMQTA</sequence>
<evidence type="ECO:0000313" key="6">
    <source>
        <dbReference type="Proteomes" id="UP000001876"/>
    </source>
</evidence>
<evidence type="ECO:0000256" key="4">
    <source>
        <dbReference type="ARBA" id="ARBA00035265"/>
    </source>
</evidence>
<dbReference type="Proteomes" id="UP000001876">
    <property type="component" value="Unassembled WGS sequence"/>
</dbReference>
<dbReference type="EMBL" id="GG663746">
    <property type="protein sequence ID" value="EEH53140.1"/>
    <property type="molecule type" value="Genomic_DNA"/>
</dbReference>
<organism evidence="6">
    <name type="scientific">Micromonas pusilla (strain CCMP1545)</name>
    <name type="common">Picoplanktonic green alga</name>
    <dbReference type="NCBI Taxonomy" id="564608"/>
    <lineage>
        <taxon>Eukaryota</taxon>
        <taxon>Viridiplantae</taxon>
        <taxon>Chlorophyta</taxon>
        <taxon>Mamiellophyceae</taxon>
        <taxon>Mamiellales</taxon>
        <taxon>Mamiellaceae</taxon>
        <taxon>Micromonas</taxon>
    </lineage>
</organism>
<dbReference type="GO" id="GO:1990904">
    <property type="term" value="C:ribonucleoprotein complex"/>
    <property type="evidence" value="ECO:0007669"/>
    <property type="project" value="UniProtKB-KW"/>
</dbReference>
<gene>
    <name evidence="5" type="ORF">MICPUCDRAFT_52044</name>
</gene>
<dbReference type="SUPFAM" id="SSF143800">
    <property type="entry name" value="L28p-like"/>
    <property type="match status" value="1"/>
</dbReference>
<dbReference type="InterPro" id="IPR034704">
    <property type="entry name" value="Ribosomal_bL28/bL31-like_sf"/>
</dbReference>
<dbReference type="RefSeq" id="XP_003062321.1">
    <property type="nucleotide sequence ID" value="XM_003062275.1"/>
</dbReference>
<dbReference type="GeneID" id="9687761"/>
<dbReference type="Pfam" id="PF00830">
    <property type="entry name" value="Ribosomal_L28"/>
    <property type="match status" value="1"/>
</dbReference>
<dbReference type="OrthoDB" id="361870at2759"/>
<dbReference type="PANTHER" id="PTHR13528">
    <property type="entry name" value="39S RIBOSOMAL PROTEIN L28, MITOCHONDRIAL"/>
    <property type="match status" value="1"/>
</dbReference>
<dbReference type="InterPro" id="IPR001383">
    <property type="entry name" value="Ribosomal_bL28_bact-type"/>
</dbReference>
<dbReference type="GO" id="GO:0005840">
    <property type="term" value="C:ribosome"/>
    <property type="evidence" value="ECO:0007669"/>
    <property type="project" value="UniProtKB-KW"/>
</dbReference>
<comment type="similarity">
    <text evidence="1">Belongs to the bacterial ribosomal protein bL28 family.</text>
</comment>
<evidence type="ECO:0000256" key="1">
    <source>
        <dbReference type="ARBA" id="ARBA00008760"/>
    </source>
</evidence>
<keyword evidence="3" id="KW-0687">Ribonucleoprotein</keyword>